<protein>
    <submittedName>
        <fullName evidence="1">Uncharacterized protein</fullName>
    </submittedName>
</protein>
<organism evidence="1 2">
    <name type="scientific">Gigaspora rosea</name>
    <dbReference type="NCBI Taxonomy" id="44941"/>
    <lineage>
        <taxon>Eukaryota</taxon>
        <taxon>Fungi</taxon>
        <taxon>Fungi incertae sedis</taxon>
        <taxon>Mucoromycota</taxon>
        <taxon>Glomeromycotina</taxon>
        <taxon>Glomeromycetes</taxon>
        <taxon>Diversisporales</taxon>
        <taxon>Gigasporaceae</taxon>
        <taxon>Gigaspora</taxon>
    </lineage>
</organism>
<proteinExistence type="predicted"/>
<dbReference type="AlphaFoldDB" id="A0A397UZH8"/>
<reference evidence="1 2" key="1">
    <citation type="submission" date="2018-06" db="EMBL/GenBank/DDBJ databases">
        <title>Comparative genomics reveals the genomic features of Rhizophagus irregularis, R. cerebriforme, R. diaphanum and Gigaspora rosea, and their symbiotic lifestyle signature.</title>
        <authorList>
            <person name="Morin E."/>
            <person name="San Clemente H."/>
            <person name="Chen E.C.H."/>
            <person name="De La Providencia I."/>
            <person name="Hainaut M."/>
            <person name="Kuo A."/>
            <person name="Kohler A."/>
            <person name="Murat C."/>
            <person name="Tang N."/>
            <person name="Roy S."/>
            <person name="Loubradou J."/>
            <person name="Henrissat B."/>
            <person name="Grigoriev I.V."/>
            <person name="Corradi N."/>
            <person name="Roux C."/>
            <person name="Martin F.M."/>
        </authorList>
    </citation>
    <scope>NUCLEOTIDE SEQUENCE [LARGE SCALE GENOMIC DNA]</scope>
    <source>
        <strain evidence="1 2">DAOM 194757</strain>
    </source>
</reference>
<evidence type="ECO:0000313" key="1">
    <source>
        <dbReference type="EMBL" id="RIB15545.1"/>
    </source>
</evidence>
<sequence>MCTYRMDVLRFIIIFQNTLLLNLKTEIIQAHLRPSDALPSPDPLSPLITIQFSDATDTLLPKTPPQTPREFREFTYLLNTPNKHPIEKKEFWDYTQNNSVICAFALIAKELETEIGTELTKELFSMRDRNPVVWNSDLEEYINATLKESDVDPNIDRKIGEQKHIIYQVLALFKFYERTFLILDVDWIESHSRPAKLMKSESNSGIVLVDTKATKLSDGLDVWHLEVAGPPYNAPYKHILGDSKKTIRIDILNLITILWEHLDCDINLAMRIKVFSMLSINSRLTLYSLNILHDGRFLLCELASAVMPFSFKGRHQYKSVLRMMPIFHDELIKQDELLEEINESILHSKNVTIIM</sequence>
<comment type="caution">
    <text evidence="1">The sequence shown here is derived from an EMBL/GenBank/DDBJ whole genome shotgun (WGS) entry which is preliminary data.</text>
</comment>
<gene>
    <name evidence="1" type="ORF">C2G38_2039297</name>
</gene>
<evidence type="ECO:0000313" key="2">
    <source>
        <dbReference type="Proteomes" id="UP000266673"/>
    </source>
</evidence>
<dbReference type="Proteomes" id="UP000266673">
    <property type="component" value="Unassembled WGS sequence"/>
</dbReference>
<accession>A0A397UZH8</accession>
<keyword evidence="2" id="KW-1185">Reference proteome</keyword>
<name>A0A397UZH8_9GLOM</name>
<dbReference type="EMBL" id="QKWP01000736">
    <property type="protein sequence ID" value="RIB15545.1"/>
    <property type="molecule type" value="Genomic_DNA"/>
</dbReference>
<dbReference type="OrthoDB" id="2311372at2759"/>